<evidence type="ECO:0000313" key="4">
    <source>
        <dbReference type="EMBL" id="SDG50294.1"/>
    </source>
</evidence>
<organism evidence="4 6">
    <name type="scientific">Phytopseudomonas seleniipraecipitans</name>
    <dbReference type="NCBI Taxonomy" id="640205"/>
    <lineage>
        <taxon>Bacteria</taxon>
        <taxon>Pseudomonadati</taxon>
        <taxon>Pseudomonadota</taxon>
        <taxon>Gammaproteobacteria</taxon>
        <taxon>Pseudomonadales</taxon>
        <taxon>Pseudomonadaceae</taxon>
        <taxon>Phytopseudomonas</taxon>
    </lineage>
</organism>
<dbReference type="Pfam" id="PF00072">
    <property type="entry name" value="Response_reg"/>
    <property type="match status" value="1"/>
</dbReference>
<dbReference type="Gene3D" id="3.40.50.2300">
    <property type="match status" value="1"/>
</dbReference>
<dbReference type="EMBL" id="FNBM01000012">
    <property type="protein sequence ID" value="SDG50294.1"/>
    <property type="molecule type" value="Genomic_DNA"/>
</dbReference>
<evidence type="ECO:0000256" key="2">
    <source>
        <dbReference type="PROSITE-ProRule" id="PRU00169"/>
    </source>
</evidence>
<dbReference type="CDD" id="cd00156">
    <property type="entry name" value="REC"/>
    <property type="match status" value="1"/>
</dbReference>
<feature type="modified residue" description="4-aspartylphosphate" evidence="2">
    <location>
        <position position="54"/>
    </location>
</feature>
<proteinExistence type="predicted"/>
<dbReference type="PANTHER" id="PTHR44591">
    <property type="entry name" value="STRESS RESPONSE REGULATOR PROTEIN 1"/>
    <property type="match status" value="1"/>
</dbReference>
<evidence type="ECO:0000313" key="6">
    <source>
        <dbReference type="Proteomes" id="UP000243378"/>
    </source>
</evidence>
<reference evidence="4 6" key="1">
    <citation type="submission" date="2016-10" db="EMBL/GenBank/DDBJ databases">
        <authorList>
            <person name="de Groot N.N."/>
        </authorList>
    </citation>
    <scope>NUCLEOTIDE SEQUENCE [LARGE SCALE GENOMIC DNA]</scope>
    <source>
        <strain evidence="4 6">LMG 25475</strain>
    </source>
</reference>
<dbReference type="PROSITE" id="PS50110">
    <property type="entry name" value="RESPONSE_REGULATORY"/>
    <property type="match status" value="1"/>
</dbReference>
<dbReference type="Proteomes" id="UP000243378">
    <property type="component" value="Unassembled WGS sequence"/>
</dbReference>
<dbReference type="AlphaFoldDB" id="A0A1G7US11"/>
<dbReference type="InterPro" id="IPR011006">
    <property type="entry name" value="CheY-like_superfamily"/>
</dbReference>
<dbReference type="OrthoDB" id="9802186at2"/>
<keyword evidence="1 2" id="KW-0597">Phosphoprotein</keyword>
<dbReference type="GO" id="GO:0000160">
    <property type="term" value="P:phosphorelay signal transduction system"/>
    <property type="evidence" value="ECO:0007669"/>
    <property type="project" value="InterPro"/>
</dbReference>
<evidence type="ECO:0000256" key="1">
    <source>
        <dbReference type="ARBA" id="ARBA00022553"/>
    </source>
</evidence>
<dbReference type="SMART" id="SM00448">
    <property type="entry name" value="REC"/>
    <property type="match status" value="1"/>
</dbReference>
<dbReference type="SUPFAM" id="SSF52172">
    <property type="entry name" value="CheY-like"/>
    <property type="match status" value="1"/>
</dbReference>
<reference evidence="5" key="2">
    <citation type="submission" date="2021-05" db="EMBL/GenBank/DDBJ databases">
        <title>Complete genome sequence of Pseudomonas seleniipraecipitans strain D1-6.</title>
        <authorList>
            <person name="Lafi F."/>
            <person name="Eida A."/>
            <person name="Alam I."/>
            <person name="Hert H."/>
            <person name="Saad M."/>
        </authorList>
    </citation>
    <scope>NUCLEOTIDE SEQUENCE</scope>
    <source>
        <strain evidence="5">D1-6</strain>
    </source>
</reference>
<protein>
    <submittedName>
        <fullName evidence="4 5">Response regulator</fullName>
    </submittedName>
</protein>
<accession>A0A1G7US11</accession>
<dbReference type="PANTHER" id="PTHR44591:SF3">
    <property type="entry name" value="RESPONSE REGULATORY DOMAIN-CONTAINING PROTEIN"/>
    <property type="match status" value="1"/>
</dbReference>
<dbReference type="InterPro" id="IPR001789">
    <property type="entry name" value="Sig_transdc_resp-reg_receiver"/>
</dbReference>
<name>A0A1G7US11_9GAMM</name>
<dbReference type="EMBL" id="CP076114">
    <property type="protein sequence ID" value="UUD62278.1"/>
    <property type="molecule type" value="Genomic_DNA"/>
</dbReference>
<dbReference type="Proteomes" id="UP000887421">
    <property type="component" value="Chromosome"/>
</dbReference>
<gene>
    <name evidence="5" type="ORF">D16iCDA_11235</name>
    <name evidence="4" type="ORF">SAMN05216381_4156</name>
</gene>
<keyword evidence="7" id="KW-1185">Reference proteome</keyword>
<sequence length="147" mass="15970">MRQHLLLVDDETDALEELGELLEGEGFHCHCANSVSAAMLCLATWPAIALVITDLRMPDESGLRLIQNLRANPHHATLPVIVMSGHADMNDVIGLLPLHVVDFLPKPIYQERLIEVLNQRFPVAQPVAITDSEPGALSALPVSAQSA</sequence>
<evidence type="ECO:0000313" key="5">
    <source>
        <dbReference type="EMBL" id="UUD62278.1"/>
    </source>
</evidence>
<evidence type="ECO:0000313" key="7">
    <source>
        <dbReference type="Proteomes" id="UP000887421"/>
    </source>
</evidence>
<dbReference type="InterPro" id="IPR050595">
    <property type="entry name" value="Bact_response_regulator"/>
</dbReference>
<evidence type="ECO:0000259" key="3">
    <source>
        <dbReference type="PROSITE" id="PS50110"/>
    </source>
</evidence>
<dbReference type="STRING" id="640205.SAMN05216381_4156"/>
<feature type="domain" description="Response regulatory" evidence="3">
    <location>
        <begin position="4"/>
        <end position="121"/>
    </location>
</feature>
<dbReference type="RefSeq" id="WP_070882385.1">
    <property type="nucleotide sequence ID" value="NZ_CP076114.1"/>
</dbReference>